<reference evidence="11" key="2">
    <citation type="submission" date="2016-04" db="EMBL/GenBank/DDBJ databases">
        <title>First Complete Genome Sequence of a Subdivision 6 Acidobacterium.</title>
        <authorList>
            <person name="Huang S."/>
            <person name="Vieira S."/>
            <person name="Bunk B."/>
            <person name="Riedel T."/>
            <person name="Sproeer C."/>
            <person name="Overmann J."/>
        </authorList>
    </citation>
    <scope>NUCLEOTIDE SEQUENCE [LARGE SCALE GENOMIC DNA]</scope>
    <source>
        <strain evidence="11">DSM 100886 HEG_-6_39</strain>
    </source>
</reference>
<sequence length="133" mass="14583">MYVLDTNAVSALMKGTTAVVERLVTTTPADVAVPQPVLAEIAFGIERLPRSKRRAALQSRFDLISAELPRAEWTDVVSQTFGRIKATLERRGTRIEDFDAAIAAHALALDATLVTANVDHMIRVPGLRVEDWS</sequence>
<dbReference type="InterPro" id="IPR022907">
    <property type="entry name" value="VapC_family"/>
</dbReference>
<dbReference type="GO" id="GO:0000287">
    <property type="term" value="F:magnesium ion binding"/>
    <property type="evidence" value="ECO:0007669"/>
    <property type="project" value="UniProtKB-UniRule"/>
</dbReference>
<keyword evidence="6 8" id="KW-0460">Magnesium</keyword>
<keyword evidence="11" id="KW-1185">Reference proteome</keyword>
<evidence type="ECO:0000256" key="1">
    <source>
        <dbReference type="ARBA" id="ARBA00001946"/>
    </source>
</evidence>
<evidence type="ECO:0000313" key="10">
    <source>
        <dbReference type="EMBL" id="AMY06877.1"/>
    </source>
</evidence>
<dbReference type="EC" id="3.1.-.-" evidence="8"/>
<feature type="binding site" evidence="8">
    <location>
        <position position="99"/>
    </location>
    <ligand>
        <name>Mg(2+)</name>
        <dbReference type="ChEBI" id="CHEBI:18420"/>
    </ligand>
</feature>
<comment type="similarity">
    <text evidence="7 8">Belongs to the PINc/VapC protein family.</text>
</comment>
<dbReference type="STRING" id="1855912.LuPra_00037"/>
<accession>A0A143PEA3</accession>
<feature type="domain" description="PIN" evidence="9">
    <location>
        <begin position="2"/>
        <end position="124"/>
    </location>
</feature>
<dbReference type="PANTHER" id="PTHR33653">
    <property type="entry name" value="RIBONUCLEASE VAPC2"/>
    <property type="match status" value="1"/>
</dbReference>
<dbReference type="GO" id="GO:0016787">
    <property type="term" value="F:hydrolase activity"/>
    <property type="evidence" value="ECO:0007669"/>
    <property type="project" value="UniProtKB-KW"/>
</dbReference>
<keyword evidence="3 8" id="KW-0540">Nuclease</keyword>
<dbReference type="HAMAP" id="MF_00265">
    <property type="entry name" value="VapC_Nob1"/>
    <property type="match status" value="1"/>
</dbReference>
<keyword evidence="4 8" id="KW-0479">Metal-binding</keyword>
<organism evidence="10 11">
    <name type="scientific">Luteitalea pratensis</name>
    <dbReference type="NCBI Taxonomy" id="1855912"/>
    <lineage>
        <taxon>Bacteria</taxon>
        <taxon>Pseudomonadati</taxon>
        <taxon>Acidobacteriota</taxon>
        <taxon>Vicinamibacteria</taxon>
        <taxon>Vicinamibacterales</taxon>
        <taxon>Vicinamibacteraceae</taxon>
        <taxon>Luteitalea</taxon>
    </lineage>
</organism>
<keyword evidence="8" id="KW-0800">Toxin</keyword>
<keyword evidence="5 8" id="KW-0378">Hydrolase</keyword>
<dbReference type="SUPFAM" id="SSF88723">
    <property type="entry name" value="PIN domain-like"/>
    <property type="match status" value="1"/>
</dbReference>
<name>A0A143PEA3_LUTPR</name>
<dbReference type="Gene3D" id="3.40.50.1010">
    <property type="entry name" value="5'-nuclease"/>
    <property type="match status" value="1"/>
</dbReference>
<evidence type="ECO:0000256" key="2">
    <source>
        <dbReference type="ARBA" id="ARBA00022649"/>
    </source>
</evidence>
<dbReference type="InterPro" id="IPR029060">
    <property type="entry name" value="PIN-like_dom_sf"/>
</dbReference>
<dbReference type="EMBL" id="CP015136">
    <property type="protein sequence ID" value="AMY06877.1"/>
    <property type="molecule type" value="Genomic_DNA"/>
</dbReference>
<evidence type="ECO:0000256" key="3">
    <source>
        <dbReference type="ARBA" id="ARBA00022722"/>
    </source>
</evidence>
<evidence type="ECO:0000259" key="9">
    <source>
        <dbReference type="Pfam" id="PF01850"/>
    </source>
</evidence>
<dbReference type="Pfam" id="PF01850">
    <property type="entry name" value="PIN"/>
    <property type="match status" value="1"/>
</dbReference>
<proteinExistence type="inferred from homology"/>
<comment type="cofactor">
    <cofactor evidence="1 8">
        <name>Mg(2+)</name>
        <dbReference type="ChEBI" id="CHEBI:18420"/>
    </cofactor>
</comment>
<evidence type="ECO:0000256" key="4">
    <source>
        <dbReference type="ARBA" id="ARBA00022723"/>
    </source>
</evidence>
<keyword evidence="2 8" id="KW-1277">Toxin-antitoxin system</keyword>
<evidence type="ECO:0000313" key="11">
    <source>
        <dbReference type="Proteomes" id="UP000076079"/>
    </source>
</evidence>
<dbReference type="KEGG" id="abac:LuPra_00037"/>
<comment type="function">
    <text evidence="8">Toxic component of a toxin-antitoxin (TA) system. An RNase.</text>
</comment>
<dbReference type="AlphaFoldDB" id="A0A143PEA3"/>
<dbReference type="GO" id="GO:0004540">
    <property type="term" value="F:RNA nuclease activity"/>
    <property type="evidence" value="ECO:0007669"/>
    <property type="project" value="InterPro"/>
</dbReference>
<evidence type="ECO:0000256" key="7">
    <source>
        <dbReference type="ARBA" id="ARBA00038093"/>
    </source>
</evidence>
<dbReference type="Proteomes" id="UP000076079">
    <property type="component" value="Chromosome"/>
</dbReference>
<dbReference type="InterPro" id="IPR050556">
    <property type="entry name" value="Type_II_TA_system_RNase"/>
</dbReference>
<dbReference type="PANTHER" id="PTHR33653:SF1">
    <property type="entry name" value="RIBONUCLEASE VAPC2"/>
    <property type="match status" value="1"/>
</dbReference>
<feature type="binding site" evidence="8">
    <location>
        <position position="5"/>
    </location>
    <ligand>
        <name>Mg(2+)</name>
        <dbReference type="ChEBI" id="CHEBI:18420"/>
    </ligand>
</feature>
<dbReference type="GO" id="GO:0090729">
    <property type="term" value="F:toxin activity"/>
    <property type="evidence" value="ECO:0007669"/>
    <property type="project" value="UniProtKB-KW"/>
</dbReference>
<evidence type="ECO:0000256" key="6">
    <source>
        <dbReference type="ARBA" id="ARBA00022842"/>
    </source>
</evidence>
<evidence type="ECO:0000256" key="8">
    <source>
        <dbReference type="HAMAP-Rule" id="MF_00265"/>
    </source>
</evidence>
<protein>
    <recommendedName>
        <fullName evidence="8">Ribonuclease VapC</fullName>
        <shortName evidence="8">RNase VapC</shortName>
        <ecNumber evidence="8">3.1.-.-</ecNumber>
    </recommendedName>
    <alternativeName>
        <fullName evidence="8">Toxin VapC</fullName>
    </alternativeName>
</protein>
<dbReference type="InterPro" id="IPR002716">
    <property type="entry name" value="PIN_dom"/>
</dbReference>
<gene>
    <name evidence="10" type="primary">vapC1</name>
    <name evidence="8" type="synonym">vapC</name>
    <name evidence="10" type="ORF">LuPra_00037</name>
</gene>
<evidence type="ECO:0000256" key="5">
    <source>
        <dbReference type="ARBA" id="ARBA00022801"/>
    </source>
</evidence>
<dbReference type="RefSeq" id="WP_110168892.1">
    <property type="nucleotide sequence ID" value="NZ_CP015136.1"/>
</dbReference>
<reference evidence="10 11" key="1">
    <citation type="journal article" date="2016" name="Genome Announc.">
        <title>First Complete Genome Sequence of a Subdivision 6 Acidobacterium Strain.</title>
        <authorList>
            <person name="Huang S."/>
            <person name="Vieira S."/>
            <person name="Bunk B."/>
            <person name="Riedel T."/>
            <person name="Sproer C."/>
            <person name="Overmann J."/>
        </authorList>
    </citation>
    <scope>NUCLEOTIDE SEQUENCE [LARGE SCALE GENOMIC DNA]</scope>
    <source>
        <strain evidence="11">DSM 100886 HEG_-6_39</strain>
    </source>
</reference>